<feature type="chain" id="PRO_5045508397" description="Lipocalin-like domain-containing protein" evidence="1">
    <location>
        <begin position="20"/>
        <end position="155"/>
    </location>
</feature>
<keyword evidence="1" id="KW-0732">Signal</keyword>
<evidence type="ECO:0000256" key="1">
    <source>
        <dbReference type="SAM" id="SignalP"/>
    </source>
</evidence>
<feature type="signal peptide" evidence="1">
    <location>
        <begin position="1"/>
        <end position="19"/>
    </location>
</feature>
<dbReference type="RefSeq" id="WP_237360195.1">
    <property type="nucleotide sequence ID" value="NZ_CAKLDM010000001.1"/>
</dbReference>
<comment type="caution">
    <text evidence="2">The sequence shown here is derived from an EMBL/GenBank/DDBJ whole genome shotgun (WGS) entry which is preliminary data.</text>
</comment>
<reference evidence="2" key="1">
    <citation type="submission" date="2021-11" db="EMBL/GenBank/DDBJ databases">
        <authorList>
            <person name="Rodrigo-Torres L."/>
            <person name="Arahal R. D."/>
            <person name="Lucena T."/>
        </authorList>
    </citation>
    <scope>NUCLEOTIDE SEQUENCE</scope>
    <source>
        <strain evidence="2">CECT 7928</strain>
    </source>
</reference>
<organism evidence="2 3">
    <name type="scientific">Vibrio marisflavi CECT 7928</name>
    <dbReference type="NCBI Taxonomy" id="634439"/>
    <lineage>
        <taxon>Bacteria</taxon>
        <taxon>Pseudomonadati</taxon>
        <taxon>Pseudomonadota</taxon>
        <taxon>Gammaproteobacteria</taxon>
        <taxon>Vibrionales</taxon>
        <taxon>Vibrionaceae</taxon>
        <taxon>Vibrio</taxon>
    </lineage>
</organism>
<evidence type="ECO:0008006" key="4">
    <source>
        <dbReference type="Google" id="ProtNLM"/>
    </source>
</evidence>
<sequence>MFKKLFFLSSSLVLLAGCATPKTVNKDNIVGSWKCDYSFQQGQNDVTVHSNEVFRLDGTASTLGVIRTTPIAGETPQEYSFSGEALWQINGDLLTLNVVDMQTMESNKTSFEGNNIHNMFKSESKEEYQILTLTNDKLTLRHQMRDFVYHCSKNE</sequence>
<dbReference type="EMBL" id="CAKLDM010000001">
    <property type="protein sequence ID" value="CAH0536928.1"/>
    <property type="molecule type" value="Genomic_DNA"/>
</dbReference>
<evidence type="ECO:0000313" key="2">
    <source>
        <dbReference type="EMBL" id="CAH0536928.1"/>
    </source>
</evidence>
<accession>A0ABN8DZ20</accession>
<keyword evidence="3" id="KW-1185">Reference proteome</keyword>
<proteinExistence type="predicted"/>
<gene>
    <name evidence="2" type="ORF">VMF7928_00818</name>
</gene>
<name>A0ABN8DZ20_9VIBR</name>
<dbReference type="PROSITE" id="PS51257">
    <property type="entry name" value="PROKAR_LIPOPROTEIN"/>
    <property type="match status" value="1"/>
</dbReference>
<protein>
    <recommendedName>
        <fullName evidence="4">Lipocalin-like domain-containing protein</fullName>
    </recommendedName>
</protein>
<dbReference type="Proteomes" id="UP000838748">
    <property type="component" value="Unassembled WGS sequence"/>
</dbReference>
<evidence type="ECO:0000313" key="3">
    <source>
        <dbReference type="Proteomes" id="UP000838748"/>
    </source>
</evidence>